<keyword evidence="8" id="KW-0508">mRNA splicing</keyword>
<dbReference type="InterPro" id="IPR001163">
    <property type="entry name" value="Sm_dom_euk/arc"/>
</dbReference>
<gene>
    <name evidence="13" type="primary">snrpE</name>
    <name evidence="13" type="ORF">CMESO_105</name>
</gene>
<keyword evidence="13" id="KW-0542">Nucleomorph</keyword>
<keyword evidence="4" id="KW-0963">Cytoplasm</keyword>
<evidence type="ECO:0000256" key="5">
    <source>
        <dbReference type="ARBA" id="ARBA00022664"/>
    </source>
</evidence>
<evidence type="ECO:0000313" key="13">
    <source>
        <dbReference type="EMBL" id="AFP65304.1"/>
    </source>
</evidence>
<comment type="subcellular location">
    <subcellularLocation>
        <location evidence="2">Cytoplasm</location>
    </subcellularLocation>
    <subcellularLocation>
        <location evidence="1">Nucleus</location>
    </subcellularLocation>
</comment>
<keyword evidence="6" id="KW-0747">Spliceosome</keyword>
<evidence type="ECO:0000256" key="10">
    <source>
        <dbReference type="ARBA" id="ARBA00023274"/>
    </source>
</evidence>
<evidence type="ECO:0000313" key="14">
    <source>
        <dbReference type="Proteomes" id="UP000243348"/>
    </source>
</evidence>
<dbReference type="SUPFAM" id="SSF50182">
    <property type="entry name" value="Sm-like ribonucleoproteins"/>
    <property type="match status" value="1"/>
</dbReference>
<dbReference type="PROSITE" id="PS52002">
    <property type="entry name" value="SM"/>
    <property type="match status" value="1"/>
</dbReference>
<keyword evidence="7" id="KW-0694">RNA-binding</keyword>
<dbReference type="Gene3D" id="2.30.30.100">
    <property type="match status" value="1"/>
</dbReference>
<evidence type="ECO:0000256" key="1">
    <source>
        <dbReference type="ARBA" id="ARBA00004123"/>
    </source>
</evidence>
<evidence type="ECO:0000256" key="6">
    <source>
        <dbReference type="ARBA" id="ARBA00022728"/>
    </source>
</evidence>
<dbReference type="Pfam" id="PF01423">
    <property type="entry name" value="LSM"/>
    <property type="match status" value="1"/>
</dbReference>
<evidence type="ECO:0000256" key="8">
    <source>
        <dbReference type="ARBA" id="ARBA00023187"/>
    </source>
</evidence>
<geneLocation type="nucleomorph" evidence="13"/>
<feature type="domain" description="Sm" evidence="12">
    <location>
        <begin position="6"/>
        <end position="80"/>
    </location>
</feature>
<reference evidence="13 14" key="1">
    <citation type="journal article" date="2012" name="Genome Biol. Evol.">
        <title>Nucleomorph genome sequence of the cryptophyte alga Chroomonas mesostigmatica CCMP1168 reveals lineage-specific gene loss and genome complexity.</title>
        <authorList>
            <person name="Moore C.E."/>
            <person name="Curtis B."/>
            <person name="Mills T."/>
            <person name="Tanifuji G."/>
            <person name="Archibald J.M."/>
        </authorList>
    </citation>
    <scope>NUCLEOTIDE SEQUENCE [LARGE SCALE GENOMIC DNA]</scope>
    <source>
        <strain evidence="13 14">CCMP1168</strain>
    </source>
</reference>
<dbReference type="PANTHER" id="PTHR11193">
    <property type="entry name" value="SMALL NUCLEAR RIBONUCLEOPROTEIN E"/>
    <property type="match status" value="1"/>
</dbReference>
<dbReference type="GO" id="GO:0000398">
    <property type="term" value="P:mRNA splicing, via spliceosome"/>
    <property type="evidence" value="ECO:0007669"/>
    <property type="project" value="InterPro"/>
</dbReference>
<dbReference type="InterPro" id="IPR010920">
    <property type="entry name" value="LSM_dom_sf"/>
</dbReference>
<evidence type="ECO:0000259" key="12">
    <source>
        <dbReference type="PROSITE" id="PS52002"/>
    </source>
</evidence>
<evidence type="ECO:0000256" key="7">
    <source>
        <dbReference type="ARBA" id="ARBA00022884"/>
    </source>
</evidence>
<comment type="similarity">
    <text evidence="3">Belongs to the snRNP Sm proteins family.</text>
</comment>
<evidence type="ECO:0000256" key="9">
    <source>
        <dbReference type="ARBA" id="ARBA00023242"/>
    </source>
</evidence>
<keyword evidence="9" id="KW-0539">Nucleus</keyword>
<evidence type="ECO:0000256" key="3">
    <source>
        <dbReference type="ARBA" id="ARBA00006850"/>
    </source>
</evidence>
<evidence type="ECO:0000256" key="4">
    <source>
        <dbReference type="ARBA" id="ARBA00022490"/>
    </source>
</evidence>
<keyword evidence="5" id="KW-0507">mRNA processing</keyword>
<organism evidence="13 14">
    <name type="scientific">Chroomonas mesostigmatica CCMP1168</name>
    <dbReference type="NCBI Taxonomy" id="1195612"/>
    <lineage>
        <taxon>Eukaryota</taxon>
        <taxon>Cryptophyceae</taxon>
        <taxon>Pyrenomonadales</taxon>
        <taxon>Chroomonadaceae</taxon>
        <taxon>Chroomonas</taxon>
    </lineage>
</organism>
<dbReference type="InterPro" id="IPR027078">
    <property type="entry name" value="snRNP-E"/>
</dbReference>
<sequence length="82" mass="9157">MISQPINLLFRFFQNRNLISITLQNAKLNTIIGIILGFDEFMNIVLENAFEINSSGKNIFLGHIMIKGDCIAIISDLSKLSG</sequence>
<dbReference type="AlphaFoldDB" id="J7G2Q1"/>
<dbReference type="GO" id="GO:0005681">
    <property type="term" value="C:spliceosomal complex"/>
    <property type="evidence" value="ECO:0007669"/>
    <property type="project" value="UniProtKB-KW"/>
</dbReference>
<protein>
    <recommendedName>
        <fullName evidence="11">Sm protein E</fullName>
    </recommendedName>
</protein>
<dbReference type="GO" id="GO:0005737">
    <property type="term" value="C:cytoplasm"/>
    <property type="evidence" value="ECO:0007669"/>
    <property type="project" value="UniProtKB-SubCell"/>
</dbReference>
<proteinExistence type="inferred from homology"/>
<dbReference type="InterPro" id="IPR047575">
    <property type="entry name" value="Sm"/>
</dbReference>
<accession>J7G2Q1</accession>
<evidence type="ECO:0000256" key="11">
    <source>
        <dbReference type="ARBA" id="ARBA00030143"/>
    </source>
</evidence>
<dbReference type="GO" id="GO:0003723">
    <property type="term" value="F:RNA binding"/>
    <property type="evidence" value="ECO:0007669"/>
    <property type="project" value="UniProtKB-KW"/>
</dbReference>
<dbReference type="SMART" id="SM00651">
    <property type="entry name" value="Sm"/>
    <property type="match status" value="1"/>
</dbReference>
<dbReference type="Proteomes" id="UP000243348">
    <property type="component" value="Nucleomorph 1"/>
</dbReference>
<name>J7G2Q1_9CRYP</name>
<evidence type="ECO:0000256" key="2">
    <source>
        <dbReference type="ARBA" id="ARBA00004496"/>
    </source>
</evidence>
<dbReference type="EMBL" id="CP003680">
    <property type="protein sequence ID" value="AFP65304.1"/>
    <property type="molecule type" value="Genomic_DNA"/>
</dbReference>
<keyword evidence="10 13" id="KW-0687">Ribonucleoprotein</keyword>